<name>A0A9E3HCY3_9NOST</name>
<dbReference type="Proteomes" id="UP000813215">
    <property type="component" value="Unassembled WGS sequence"/>
</dbReference>
<accession>A0A9E3HCY3</accession>
<dbReference type="InterPro" id="IPR050816">
    <property type="entry name" value="Flavin-dep_Halogenase_NPB"/>
</dbReference>
<dbReference type="EMBL" id="JAHHHW010000159">
    <property type="protein sequence ID" value="MBW4435289.1"/>
    <property type="molecule type" value="Genomic_DNA"/>
</dbReference>
<dbReference type="GO" id="GO:0016491">
    <property type="term" value="F:oxidoreductase activity"/>
    <property type="evidence" value="ECO:0007669"/>
    <property type="project" value="UniProtKB-KW"/>
</dbReference>
<comment type="caution">
    <text evidence="3">The sequence shown here is derived from an EMBL/GenBank/DDBJ whole genome shotgun (WGS) entry which is preliminary data.</text>
</comment>
<organism evidence="3 4">
    <name type="scientific">Pelatocladus maniniholoensis HA4357-MV3</name>
    <dbReference type="NCBI Taxonomy" id="1117104"/>
    <lineage>
        <taxon>Bacteria</taxon>
        <taxon>Bacillati</taxon>
        <taxon>Cyanobacteriota</taxon>
        <taxon>Cyanophyceae</taxon>
        <taxon>Nostocales</taxon>
        <taxon>Nostocaceae</taxon>
        <taxon>Pelatocladus</taxon>
    </lineage>
</organism>
<dbReference type="InterPro" id="IPR036188">
    <property type="entry name" value="FAD/NAD-bd_sf"/>
</dbReference>
<reference evidence="3" key="1">
    <citation type="submission" date="2021-05" db="EMBL/GenBank/DDBJ databases">
        <authorList>
            <person name="Pietrasiak N."/>
            <person name="Ward R."/>
            <person name="Stajich J.E."/>
            <person name="Kurbessoian T."/>
        </authorList>
    </citation>
    <scope>NUCLEOTIDE SEQUENCE</scope>
    <source>
        <strain evidence="3">HA4357-MV3</strain>
    </source>
</reference>
<dbReference type="SUPFAM" id="SSF51905">
    <property type="entry name" value="FAD/NAD(P)-binding domain"/>
    <property type="match status" value="1"/>
</dbReference>
<sequence length="587" mass="67537">MHSTQLSEYDVIVLGAGFASNCQVRHLLLKIPNIRVALIAPCLEEDLEADFKPGESMIEIGTLFVCKELGLYDYVVENHLPRAGSNFHWPKDPTQTEIADDYYHIWCNRQPELDSTQINSARFEQDLLHMNKEMGAEFFQGSVVDVDLTPGDALKTVKVQLGNEKIQLKAKHIIDSAGRKFIVGHKTDNLLFEPENLDGVNVGSAWVNIKHVNRDIFHNGYDPYGTTCSHYYATNHWFGYGHWVWMIPTDKYTQEISIGVIHHRDVIPAADINTQEKFYAFLEANHTNLYKLLSSGDSDNVDFHYLPSITHTSKVMFSSDNWYVLGDAACCFDIFYSSATTMISFSIESITEIIRAKLAGEPDAEEKRSAYNDFCITYARQVNHLMKYRVQQLGHASVMSWRIYLEYIWLFGSTLPVYVGKWFLDPNYIRAYLKKTPSFQRVISEVYEDFNKLVDRGANIGLMDIYRADQLFGDYTPVKPQDDYLENTKFEPKYCNIFASLKQTYFYTAIWYILLQWKGFGLSGVLALGHLYNFFSLLKGALDSAVSEKAYLQETKHMPTNTEVAEMRQEFKNYRYQAQLQPRSEVG</sequence>
<dbReference type="PANTHER" id="PTHR43747">
    <property type="entry name" value="FAD-BINDING PROTEIN"/>
    <property type="match status" value="1"/>
</dbReference>
<evidence type="ECO:0000313" key="4">
    <source>
        <dbReference type="Proteomes" id="UP000813215"/>
    </source>
</evidence>
<dbReference type="PANTHER" id="PTHR43747:SF5">
    <property type="entry name" value="FAD-BINDING DOMAIN-CONTAINING PROTEIN"/>
    <property type="match status" value="1"/>
</dbReference>
<evidence type="ECO:0000313" key="3">
    <source>
        <dbReference type="EMBL" id="MBW4435289.1"/>
    </source>
</evidence>
<dbReference type="Gene3D" id="3.50.50.60">
    <property type="entry name" value="FAD/NAD(P)-binding domain"/>
    <property type="match status" value="1"/>
</dbReference>
<proteinExistence type="inferred from homology"/>
<evidence type="ECO:0000256" key="2">
    <source>
        <dbReference type="ARBA" id="ARBA00038396"/>
    </source>
</evidence>
<protein>
    <submittedName>
        <fullName evidence="3">Tryptophan halogenase</fullName>
    </submittedName>
</protein>
<comment type="similarity">
    <text evidence="2">Belongs to the flavin-dependent halogenase family. Bacterial tryptophan halogenase subfamily.</text>
</comment>
<dbReference type="AlphaFoldDB" id="A0A9E3HCY3"/>
<reference evidence="3" key="2">
    <citation type="journal article" date="2022" name="Microbiol. Resour. Announc.">
        <title>Metagenome Sequencing to Explore Phylogenomics of Terrestrial Cyanobacteria.</title>
        <authorList>
            <person name="Ward R.D."/>
            <person name="Stajich J.E."/>
            <person name="Johansen J.R."/>
            <person name="Huntemann M."/>
            <person name="Clum A."/>
            <person name="Foster B."/>
            <person name="Foster B."/>
            <person name="Roux S."/>
            <person name="Palaniappan K."/>
            <person name="Varghese N."/>
            <person name="Mukherjee S."/>
            <person name="Reddy T.B.K."/>
            <person name="Daum C."/>
            <person name="Copeland A."/>
            <person name="Chen I.A."/>
            <person name="Ivanova N.N."/>
            <person name="Kyrpides N.C."/>
            <person name="Shapiro N."/>
            <person name="Eloe-Fadrosh E.A."/>
            <person name="Pietrasiak N."/>
        </authorList>
    </citation>
    <scope>NUCLEOTIDE SEQUENCE</scope>
    <source>
        <strain evidence="3">HA4357-MV3</strain>
    </source>
</reference>
<keyword evidence="1" id="KW-0560">Oxidoreductase</keyword>
<gene>
    <name evidence="3" type="ORF">KME28_27160</name>
</gene>
<evidence type="ECO:0000256" key="1">
    <source>
        <dbReference type="ARBA" id="ARBA00023002"/>
    </source>
</evidence>